<protein>
    <recommendedName>
        <fullName evidence="10">Mannosyltransferase</fullName>
        <ecNumber evidence="10">2.4.1.-</ecNumber>
    </recommendedName>
</protein>
<evidence type="ECO:0000256" key="6">
    <source>
        <dbReference type="ARBA" id="ARBA00022692"/>
    </source>
</evidence>
<proteinExistence type="inferred from homology"/>
<feature type="region of interest" description="Disordered" evidence="11">
    <location>
        <begin position="17"/>
        <end position="48"/>
    </location>
</feature>
<feature type="compositionally biased region" description="Polar residues" evidence="11">
    <location>
        <begin position="17"/>
        <end position="43"/>
    </location>
</feature>
<dbReference type="VEuPathDB" id="FungiDB:H310_12759"/>
<dbReference type="EC" id="2.4.1.-" evidence="10"/>
<keyword evidence="5" id="KW-0808">Transferase</keyword>
<comment type="subcellular location">
    <subcellularLocation>
        <location evidence="1 10">Endoplasmic reticulum membrane</location>
        <topology evidence="1 10">Multi-pass membrane protein</topology>
    </subcellularLocation>
</comment>
<feature type="transmembrane region" description="Helical" evidence="10">
    <location>
        <begin position="190"/>
        <end position="215"/>
    </location>
</feature>
<comment type="pathway">
    <text evidence="2">Protein modification; protein glycosylation.</text>
</comment>
<accession>A0A3R7D349</accession>
<feature type="transmembrane region" description="Helical" evidence="10">
    <location>
        <begin position="408"/>
        <end position="429"/>
    </location>
</feature>
<keyword evidence="6 10" id="KW-0812">Transmembrane</keyword>
<dbReference type="UniPathway" id="UPA00378"/>
<evidence type="ECO:0000313" key="13">
    <source>
        <dbReference type="Proteomes" id="UP000285060"/>
    </source>
</evidence>
<keyword evidence="7 10" id="KW-0256">Endoplasmic reticulum</keyword>
<dbReference type="GO" id="GO:0000026">
    <property type="term" value="F:alpha-1,2-mannosyltransferase activity"/>
    <property type="evidence" value="ECO:0007669"/>
    <property type="project" value="TreeGrafter"/>
</dbReference>
<sequence>MRYPKCVHPEVAWQQSEPHTAMTSSMRSRNATKNAPTASTVKDTQQDEKIHGVDDDEKRLWSPNFHSAFSLLAVVRVLSALVNIISDCDEVFNYWEPLHHLMHGFGLQTWEYSPAYALRSYLYLLAHAIPAKLGAVLVFGNTKLGFFFGLRVALAFISAASEALFYRGIVHAFGPVVGRYTLALLTFNSGLFLASTAFLPSSFVMYLLMLFSYAWMVSDKSFSVNALVAGVTAVLCGWPYVGVMCVPFFFDSIVRFGVVRPIRFGLVVVSLVLAAELAVNYFYYRKLVLPALNIVVYNVLSSGSELYGTEPWHYYAQNLVLNSNIAAVLALVSVPLTVGMVAMGRHRAQTMRQALFLSPLWIWLGIMIVQAHKEERFLFPVYPLVCAAAAFSLKAIHAVVTAVLPRRLGSVVVAIALILYTTLSVMRVASVSTQYGAPIRLYQHMATEVLPSAEPTVPNAHVIVCVGKEWHRFPSHFFFPDHVRLHFIRSGFRGQLPGFFNTTHNVPPNMNDQNVDEPSRYVPLSTCDFVVDRTVPPASAHPDEPGFDLHADWIELHAEPYLLAEASHRLFRAFYVPFYTPSHVKFTSYAVYGRKTK</sequence>
<name>A0A3R7D349_9STRA</name>
<dbReference type="GO" id="GO:0006487">
    <property type="term" value="P:protein N-linked glycosylation"/>
    <property type="evidence" value="ECO:0007669"/>
    <property type="project" value="TreeGrafter"/>
</dbReference>
<keyword evidence="4 10" id="KW-0328">Glycosyltransferase</keyword>
<feature type="transmembrane region" description="Helical" evidence="10">
    <location>
        <begin position="377"/>
        <end position="396"/>
    </location>
</feature>
<dbReference type="AlphaFoldDB" id="A0A3R7D349"/>
<gene>
    <name evidence="12" type="ORF">DYB32_004135</name>
</gene>
<dbReference type="PANTHER" id="PTHR22760">
    <property type="entry name" value="GLYCOSYLTRANSFERASE"/>
    <property type="match status" value="1"/>
</dbReference>
<dbReference type="InterPro" id="IPR005599">
    <property type="entry name" value="GPI_mannosylTrfase"/>
</dbReference>
<comment type="similarity">
    <text evidence="3 10">Belongs to the glycosyltransferase 22 family.</text>
</comment>
<evidence type="ECO:0000256" key="2">
    <source>
        <dbReference type="ARBA" id="ARBA00004922"/>
    </source>
</evidence>
<feature type="transmembrane region" description="Helical" evidence="10">
    <location>
        <begin position="354"/>
        <end position="371"/>
    </location>
</feature>
<keyword evidence="13" id="KW-1185">Reference proteome</keyword>
<feature type="transmembrane region" description="Helical" evidence="10">
    <location>
        <begin position="319"/>
        <end position="342"/>
    </location>
</feature>
<evidence type="ECO:0000256" key="8">
    <source>
        <dbReference type="ARBA" id="ARBA00022989"/>
    </source>
</evidence>
<feature type="transmembrane region" description="Helical" evidence="10">
    <location>
        <begin position="152"/>
        <end position="170"/>
    </location>
</feature>
<dbReference type="PANTHER" id="PTHR22760:SF2">
    <property type="entry name" value="ALPHA-1,2-MANNOSYLTRANSFERASE ALG9"/>
    <property type="match status" value="1"/>
</dbReference>
<evidence type="ECO:0000313" key="12">
    <source>
        <dbReference type="EMBL" id="RHY31829.1"/>
    </source>
</evidence>
<evidence type="ECO:0000256" key="9">
    <source>
        <dbReference type="ARBA" id="ARBA00023136"/>
    </source>
</evidence>
<dbReference type="Proteomes" id="UP000285060">
    <property type="component" value="Unassembled WGS sequence"/>
</dbReference>
<evidence type="ECO:0000256" key="3">
    <source>
        <dbReference type="ARBA" id="ARBA00007063"/>
    </source>
</evidence>
<reference evidence="12 13" key="1">
    <citation type="submission" date="2018-08" db="EMBL/GenBank/DDBJ databases">
        <title>Aphanomyces genome sequencing and annotation.</title>
        <authorList>
            <person name="Minardi D."/>
            <person name="Oidtmann B."/>
            <person name="Van Der Giezen M."/>
            <person name="Studholme D.J."/>
        </authorList>
    </citation>
    <scope>NUCLEOTIDE SEQUENCE [LARGE SCALE GENOMIC DNA]</scope>
    <source>
        <strain evidence="12 13">NJM0002</strain>
    </source>
</reference>
<feature type="transmembrane region" description="Helical" evidence="10">
    <location>
        <begin position="227"/>
        <end position="250"/>
    </location>
</feature>
<dbReference type="GO" id="GO:0005789">
    <property type="term" value="C:endoplasmic reticulum membrane"/>
    <property type="evidence" value="ECO:0007669"/>
    <property type="project" value="UniProtKB-SubCell"/>
</dbReference>
<feature type="transmembrane region" description="Helical" evidence="10">
    <location>
        <begin position="262"/>
        <end position="282"/>
    </location>
</feature>
<evidence type="ECO:0000256" key="5">
    <source>
        <dbReference type="ARBA" id="ARBA00022679"/>
    </source>
</evidence>
<keyword evidence="8 10" id="KW-1133">Transmembrane helix</keyword>
<evidence type="ECO:0000256" key="10">
    <source>
        <dbReference type="RuleBase" id="RU363075"/>
    </source>
</evidence>
<comment type="caution">
    <text evidence="12">The sequence shown here is derived from an EMBL/GenBank/DDBJ whole genome shotgun (WGS) entry which is preliminary data.</text>
</comment>
<keyword evidence="9 10" id="KW-0472">Membrane</keyword>
<evidence type="ECO:0000256" key="1">
    <source>
        <dbReference type="ARBA" id="ARBA00004477"/>
    </source>
</evidence>
<dbReference type="Pfam" id="PF03901">
    <property type="entry name" value="Glyco_transf_22"/>
    <property type="match status" value="1"/>
</dbReference>
<organism evidence="12 13">
    <name type="scientific">Aphanomyces invadans</name>
    <dbReference type="NCBI Taxonomy" id="157072"/>
    <lineage>
        <taxon>Eukaryota</taxon>
        <taxon>Sar</taxon>
        <taxon>Stramenopiles</taxon>
        <taxon>Oomycota</taxon>
        <taxon>Saprolegniomycetes</taxon>
        <taxon>Saprolegniales</taxon>
        <taxon>Verrucalvaceae</taxon>
        <taxon>Aphanomyces</taxon>
    </lineage>
</organism>
<dbReference type="EMBL" id="QUSY01000181">
    <property type="protein sequence ID" value="RHY31829.1"/>
    <property type="molecule type" value="Genomic_DNA"/>
</dbReference>
<feature type="transmembrane region" description="Helical" evidence="10">
    <location>
        <begin position="121"/>
        <end position="140"/>
    </location>
</feature>
<evidence type="ECO:0000256" key="11">
    <source>
        <dbReference type="SAM" id="MobiDB-lite"/>
    </source>
</evidence>
<evidence type="ECO:0000256" key="7">
    <source>
        <dbReference type="ARBA" id="ARBA00022824"/>
    </source>
</evidence>
<evidence type="ECO:0000256" key="4">
    <source>
        <dbReference type="ARBA" id="ARBA00022676"/>
    </source>
</evidence>